<dbReference type="Proteomes" id="UP001175000">
    <property type="component" value="Unassembled WGS sequence"/>
</dbReference>
<keyword evidence="2" id="KW-1185">Reference proteome</keyword>
<dbReference type="AlphaFoldDB" id="A0AA40BUH1"/>
<organism evidence="1 2">
    <name type="scientific">Immersiella caudata</name>
    <dbReference type="NCBI Taxonomy" id="314043"/>
    <lineage>
        <taxon>Eukaryota</taxon>
        <taxon>Fungi</taxon>
        <taxon>Dikarya</taxon>
        <taxon>Ascomycota</taxon>
        <taxon>Pezizomycotina</taxon>
        <taxon>Sordariomycetes</taxon>
        <taxon>Sordariomycetidae</taxon>
        <taxon>Sordariales</taxon>
        <taxon>Lasiosphaeriaceae</taxon>
        <taxon>Immersiella</taxon>
    </lineage>
</organism>
<comment type="caution">
    <text evidence="1">The sequence shown here is derived from an EMBL/GenBank/DDBJ whole genome shotgun (WGS) entry which is preliminary data.</text>
</comment>
<protein>
    <submittedName>
        <fullName evidence="1">Uncharacterized protein</fullName>
    </submittedName>
</protein>
<evidence type="ECO:0000313" key="1">
    <source>
        <dbReference type="EMBL" id="KAK0614106.1"/>
    </source>
</evidence>
<dbReference type="EMBL" id="JAULSU010000006">
    <property type="protein sequence ID" value="KAK0614106.1"/>
    <property type="molecule type" value="Genomic_DNA"/>
</dbReference>
<sequence>MALPAASLTEWPLWTERASEKSLTATESRADSVDHSYHSVLRGATSQKLIHQHPHHMLVPSTTTRALNGRTTLHTATAWCYAVLSLSAAAVCWFDLPASPRLLILMCIQARPGQSSLPSSFLHTALHRQEQNLLSLFRSYSFRHIHTRPGLTKQPSLPSCGHFPHSPFHFPCLQHHIVASVRFMSAMFHSPSLGPSLSREVRYGSYVSYTYLCRSSAHVAVSSSDQRNGAPCSSGIRSLFAMPVPGAVCFCLQARCRRSTSVGTLMADEGREVVRADGMGRGDDRCLGR</sequence>
<gene>
    <name evidence="1" type="ORF">B0T14DRAFT_296478</name>
</gene>
<name>A0AA40BUH1_9PEZI</name>
<accession>A0AA40BUH1</accession>
<proteinExistence type="predicted"/>
<evidence type="ECO:0000313" key="2">
    <source>
        <dbReference type="Proteomes" id="UP001175000"/>
    </source>
</evidence>
<reference evidence="1" key="1">
    <citation type="submission" date="2023-06" db="EMBL/GenBank/DDBJ databases">
        <title>Genome-scale phylogeny and comparative genomics of the fungal order Sordariales.</title>
        <authorList>
            <consortium name="Lawrence Berkeley National Laboratory"/>
            <person name="Hensen N."/>
            <person name="Bonometti L."/>
            <person name="Westerberg I."/>
            <person name="Brannstrom I.O."/>
            <person name="Guillou S."/>
            <person name="Cros-Aarteil S."/>
            <person name="Calhoun S."/>
            <person name="Haridas S."/>
            <person name="Kuo A."/>
            <person name="Mondo S."/>
            <person name="Pangilinan J."/>
            <person name="Riley R."/>
            <person name="Labutti K."/>
            <person name="Andreopoulos B."/>
            <person name="Lipzen A."/>
            <person name="Chen C."/>
            <person name="Yanf M."/>
            <person name="Daum C."/>
            <person name="Ng V."/>
            <person name="Clum A."/>
            <person name="Steindorff A."/>
            <person name="Ohm R."/>
            <person name="Martin F."/>
            <person name="Silar P."/>
            <person name="Natvig D."/>
            <person name="Lalanne C."/>
            <person name="Gautier V."/>
            <person name="Ament-Velasquez S.L."/>
            <person name="Kruys A."/>
            <person name="Hutchinson M.I."/>
            <person name="Powell A.J."/>
            <person name="Barry K."/>
            <person name="Miller A.N."/>
            <person name="Grigoriev I.V."/>
            <person name="Debuchy R."/>
            <person name="Gladieux P."/>
            <person name="Thoren M.H."/>
            <person name="Johannesson H."/>
        </authorList>
    </citation>
    <scope>NUCLEOTIDE SEQUENCE</scope>
    <source>
        <strain evidence="1">CBS 606.72</strain>
    </source>
</reference>